<dbReference type="Gene3D" id="3.40.50.620">
    <property type="entry name" value="HUPs"/>
    <property type="match status" value="1"/>
</dbReference>
<dbReference type="Pfam" id="PF06508">
    <property type="entry name" value="QueC"/>
    <property type="match status" value="1"/>
</dbReference>
<dbReference type="InterPro" id="IPR018317">
    <property type="entry name" value="QueC"/>
</dbReference>
<feature type="non-terminal residue" evidence="2">
    <location>
        <position position="395"/>
    </location>
</feature>
<dbReference type="SUPFAM" id="SSF52402">
    <property type="entry name" value="Adenine nucleotide alpha hydrolases-like"/>
    <property type="match status" value="1"/>
</dbReference>
<dbReference type="PANTHER" id="PTHR43169:SF2">
    <property type="entry name" value="NAD_GMP SYNTHASE DOMAIN-CONTAINING PROTEIN"/>
    <property type="match status" value="1"/>
</dbReference>
<dbReference type="InterPro" id="IPR052188">
    <property type="entry name" value="Ni-pincer_cofactor_biosynth"/>
</dbReference>
<dbReference type="AlphaFoldDB" id="A0A845GD47"/>
<protein>
    <recommendedName>
        <fullName evidence="4">Phosphoadenosine phosphosulfate reductase family protein</fullName>
    </recommendedName>
</protein>
<evidence type="ECO:0000256" key="1">
    <source>
        <dbReference type="ARBA" id="ARBA00022785"/>
    </source>
</evidence>
<evidence type="ECO:0000313" key="3">
    <source>
        <dbReference type="Proteomes" id="UP000470302"/>
    </source>
</evidence>
<dbReference type="InterPro" id="IPR014729">
    <property type="entry name" value="Rossmann-like_a/b/a_fold"/>
</dbReference>
<proteinExistence type="predicted"/>
<gene>
    <name evidence="2" type="ORF">GTP91_29580</name>
</gene>
<reference evidence="2 3" key="1">
    <citation type="submission" date="2020-01" db="EMBL/GenBank/DDBJ databases">
        <title>Novel species isolated from a subtropical stream in China.</title>
        <authorList>
            <person name="Lu H."/>
        </authorList>
    </citation>
    <scope>NUCLEOTIDE SEQUENCE [LARGE SCALE GENOMIC DNA]</scope>
    <source>
        <strain evidence="2 3">FT82W</strain>
    </source>
</reference>
<organism evidence="2 3">
    <name type="scientific">Duganella vulcania</name>
    <dbReference type="NCBI Taxonomy" id="2692166"/>
    <lineage>
        <taxon>Bacteria</taxon>
        <taxon>Pseudomonadati</taxon>
        <taxon>Pseudomonadota</taxon>
        <taxon>Betaproteobacteria</taxon>
        <taxon>Burkholderiales</taxon>
        <taxon>Oxalobacteraceae</taxon>
        <taxon>Telluria group</taxon>
        <taxon>Duganella</taxon>
    </lineage>
</organism>
<dbReference type="GO" id="GO:0008616">
    <property type="term" value="P:tRNA queuosine(34) biosynthetic process"/>
    <property type="evidence" value="ECO:0007669"/>
    <property type="project" value="UniProtKB-KW"/>
</dbReference>
<evidence type="ECO:0008006" key="4">
    <source>
        <dbReference type="Google" id="ProtNLM"/>
    </source>
</evidence>
<keyword evidence="1" id="KW-0671">Queuosine biosynthesis</keyword>
<name>A0A845GD47_9BURK</name>
<dbReference type="Proteomes" id="UP000470302">
    <property type="component" value="Unassembled WGS sequence"/>
</dbReference>
<evidence type="ECO:0000313" key="2">
    <source>
        <dbReference type="EMBL" id="MYM91315.1"/>
    </source>
</evidence>
<dbReference type="PANTHER" id="PTHR43169">
    <property type="entry name" value="EXSB FAMILY PROTEIN"/>
    <property type="match status" value="1"/>
</dbReference>
<accession>A0A845GD47</accession>
<dbReference type="RefSeq" id="WP_161099976.1">
    <property type="nucleotide sequence ID" value="NZ_WWCW01000189.1"/>
</dbReference>
<sequence length="395" mass="44239">MNQDELSDLIVSTRLVSQARIAALAQPAMRRCARCGISDAALGIELDGEGICNECRRFDRSGDLLAGYFRDEQALQTLLAGRAALRRGDYDCLLLYSGGKDSTYVLYKLIDMGLRVLTFTFDNGFISRQALDNIRAITTELGVEAIIAGHAEMRQVFHESLSRFSTVCKGCFKALLDLSLVLADQRGIGTIVTGLSRGQIVEERLKYFYERQQWDQARIEAELAQGRQVYHTMERFAGLDGKPFEDGAIFERVSLVDYFRYSAVTKADIFAELRRRNLRWTQPTDTGFCSSNCLINDVGVSVHLEERGYSNYEVPTSWEVRLGHLERGAAVEELAGVSDPGRVDKILRHLKYVPRRRPAQPGLIAYCVLREGASLALLERTLARQLPAGVAMPRL</sequence>
<comment type="caution">
    <text evidence="2">The sequence shown here is derived from an EMBL/GenBank/DDBJ whole genome shotgun (WGS) entry which is preliminary data.</text>
</comment>
<dbReference type="EMBL" id="WWCW01000189">
    <property type="protein sequence ID" value="MYM91315.1"/>
    <property type="molecule type" value="Genomic_DNA"/>
</dbReference>